<evidence type="ECO:0000313" key="5">
    <source>
        <dbReference type="Proteomes" id="UP000464912"/>
    </source>
</evidence>
<dbReference type="InterPro" id="IPR011009">
    <property type="entry name" value="Kinase-like_dom_sf"/>
</dbReference>
<dbReference type="GO" id="GO:0004672">
    <property type="term" value="F:protein kinase activity"/>
    <property type="evidence" value="ECO:0007669"/>
    <property type="project" value="InterPro"/>
</dbReference>
<keyword evidence="2" id="KW-0472">Membrane</keyword>
<dbReference type="KEGG" id="nef:GP480_02570"/>
<gene>
    <name evidence="4" type="ORF">GP480_02570</name>
</gene>
<protein>
    <submittedName>
        <fullName evidence="4">Ubiquinone biosynthesis protein</fullName>
    </submittedName>
</protein>
<accession>A0A6P1GAH4</accession>
<dbReference type="PROSITE" id="PS50011">
    <property type="entry name" value="PROTEIN_KINASE_DOM"/>
    <property type="match status" value="1"/>
</dbReference>
<evidence type="ECO:0000256" key="1">
    <source>
        <dbReference type="ARBA" id="ARBA00009670"/>
    </source>
</evidence>
<comment type="similarity">
    <text evidence="1">Belongs to the protein kinase superfamily. ADCK protein kinase family.</text>
</comment>
<feature type="domain" description="Protein kinase" evidence="3">
    <location>
        <begin position="96"/>
        <end position="438"/>
    </location>
</feature>
<dbReference type="InterPro" id="IPR050154">
    <property type="entry name" value="UbiB_kinase"/>
</dbReference>
<reference evidence="4 5" key="1">
    <citation type="journal article" date="2020" name="MBio">
        <title>Erratum for Teymournejad et al., 'Isolation and Molecular Analysis of a Novel Neorickettsia Species That Causes Potomac Horse Fever'.</title>
        <authorList>
            <person name="Teymournejad O."/>
            <person name="Lin M."/>
            <person name="Bekebrede H."/>
            <person name="Kamr A."/>
            <person name="Toribio R.E."/>
            <person name="Arroyo L.G."/>
            <person name="Baird J.D."/>
            <person name="Rikihisa Y."/>
        </authorList>
    </citation>
    <scope>NUCLEOTIDE SEQUENCE [LARGE SCALE GENOMIC DNA]</scope>
    <source>
        <strain evidence="4 5">Fin17</strain>
    </source>
</reference>
<reference evidence="4 5" key="2">
    <citation type="journal article" date="2020" name="MBio">
        <title>Isolation and Molecular Analysis of a Novel Neorickettsia Species That Causes Potomac Horse Fever.</title>
        <authorList>
            <person name="Teymournejad O."/>
            <person name="Lin M."/>
            <person name="Bekebrede H."/>
            <person name="Kamr A."/>
            <person name="Toribio R.E."/>
            <person name="Arroyo L.G."/>
            <person name="Baird J.D."/>
            <person name="Rikihisa Y."/>
        </authorList>
    </citation>
    <scope>NUCLEOTIDE SEQUENCE [LARGE SCALE GENOMIC DNA]</scope>
    <source>
        <strain evidence="4 5">Fin17</strain>
    </source>
</reference>
<dbReference type="InterPro" id="IPR000719">
    <property type="entry name" value="Prot_kinase_dom"/>
</dbReference>
<dbReference type="SUPFAM" id="SSF56112">
    <property type="entry name" value="Protein kinase-like (PK-like)"/>
    <property type="match status" value="1"/>
</dbReference>
<keyword evidence="4" id="KW-0830">Ubiquinone</keyword>
<dbReference type="EMBL" id="CP047224">
    <property type="protein sequence ID" value="QHD65318.1"/>
    <property type="molecule type" value="Genomic_DNA"/>
</dbReference>
<keyword evidence="2" id="KW-1133">Transmembrane helix</keyword>
<dbReference type="RefSeq" id="WP_160095605.1">
    <property type="nucleotide sequence ID" value="NZ_CP047224.1"/>
</dbReference>
<evidence type="ECO:0000259" key="3">
    <source>
        <dbReference type="PROSITE" id="PS50011"/>
    </source>
</evidence>
<dbReference type="Gene3D" id="1.10.510.10">
    <property type="entry name" value="Transferase(Phosphotransferase) domain 1"/>
    <property type="match status" value="1"/>
</dbReference>
<proteinExistence type="inferred from homology"/>
<dbReference type="GO" id="GO:0005524">
    <property type="term" value="F:ATP binding"/>
    <property type="evidence" value="ECO:0007669"/>
    <property type="project" value="InterPro"/>
</dbReference>
<keyword evidence="2" id="KW-0812">Transmembrane</keyword>
<feature type="transmembrane region" description="Helical" evidence="2">
    <location>
        <begin position="437"/>
        <end position="455"/>
    </location>
</feature>
<dbReference type="PANTHER" id="PTHR10566:SF113">
    <property type="entry name" value="PROTEIN ACTIVITY OF BC1 COMPLEX KINASE 7, CHLOROPLASTIC"/>
    <property type="match status" value="1"/>
</dbReference>
<evidence type="ECO:0000256" key="2">
    <source>
        <dbReference type="SAM" id="Phobius"/>
    </source>
</evidence>
<organism evidence="4 5">
    <name type="scientific">Neorickettsia findlayensis</name>
    <dbReference type="NCBI Taxonomy" id="2686014"/>
    <lineage>
        <taxon>Bacteria</taxon>
        <taxon>Pseudomonadati</taxon>
        <taxon>Pseudomonadota</taxon>
        <taxon>Alphaproteobacteria</taxon>
        <taxon>Rickettsiales</taxon>
        <taxon>Anaplasmataceae</taxon>
        <taxon>Neorickettsia</taxon>
    </lineage>
</organism>
<dbReference type="InterPro" id="IPR004147">
    <property type="entry name" value="ABC1_dom"/>
</dbReference>
<evidence type="ECO:0000313" key="4">
    <source>
        <dbReference type="EMBL" id="QHD65318.1"/>
    </source>
</evidence>
<dbReference type="Pfam" id="PF03109">
    <property type="entry name" value="ABC1"/>
    <property type="match status" value="1"/>
</dbReference>
<dbReference type="AlphaFoldDB" id="A0A6P1GAH4"/>
<dbReference type="PANTHER" id="PTHR10566">
    <property type="entry name" value="CHAPERONE-ACTIVITY OF BC1 COMPLEX CABC1 -RELATED"/>
    <property type="match status" value="1"/>
</dbReference>
<name>A0A6P1GAH4_9RICK</name>
<sequence>MYLFFRILRITYFIFYAYFELLYRKNYSVLVSEVEKMGPAFIKFGQFFSSMGDFICSDLSTELRKLCDNVKPISYAEIKASIEKEFSKRINELFKWMDEKPIASASIAQVHKAITLSGEVVAVKILKPGVKKIFRRDIKIAFSIVYTLSFFLPKRFNLIPILKRFSASTKNELDLKMEAAALSEMKDKLRANKTVVIPEVYWGLTTNEILTMSWLDGIPLTHCKLRDPQFARRLVETFFIQVYVNGFFHGDMHLGNIFLVSGHKVGLVDFGIIGRIDEQTKVYILELIKGFLERDYDRVAELHYSSGYVDRSQTDFASACRALAEPIVDKPLKEISLSRLLGDFLKLSRDFRITINPNLILMQKNLIFLEANCAELDPEINVWRIIGPMIRKWYKDRMCPTVVIREKLHKIAVVLKESFEDNKRGKYRAIAALRHEVFFWVCLASVINLFVILACRFF</sequence>
<keyword evidence="5" id="KW-1185">Reference proteome</keyword>
<dbReference type="Proteomes" id="UP000464912">
    <property type="component" value="Chromosome"/>
</dbReference>